<proteinExistence type="predicted"/>
<evidence type="ECO:0000313" key="1">
    <source>
        <dbReference type="EMBL" id="TQL57378.1"/>
    </source>
</evidence>
<name>A0A542ZAK9_RARFA</name>
<keyword evidence="2" id="KW-1185">Reference proteome</keyword>
<sequence length="309" mass="34822">MHVSELVTRRTERVAIDSLVKHRTLVRVAHGYYAWTKRWNDMTRTQRHAALARAVALRNPRLCFNHATAAILHGLPWSGRPPRRLQTLVEGAKKAYSTGLIQTRNVPSDGRSVLVDGVRVTSMAQTLLDVACDRPLWIGLACADAAFRKLPATDDALRDLVQRNPRRKGIVTARKVVELADPRSESGGESICRAMIHLLGFAAPSLQQVFMDGDGFIGRGDFYWEDVRVLLEFDGMAKYADARMLAGKAPHDVFVEERRREHRIRSLGIRVIRATWADLRDLKRLARLLDEAGVPRRTPVRPMKVPFGV</sequence>
<dbReference type="AlphaFoldDB" id="A0A542ZAK9"/>
<reference evidence="1 2" key="1">
    <citation type="submission" date="2019-06" db="EMBL/GenBank/DDBJ databases">
        <title>Sequencing the genomes of 1000 actinobacteria strains.</title>
        <authorList>
            <person name="Klenk H.-P."/>
        </authorList>
    </citation>
    <scope>NUCLEOTIDE SEQUENCE [LARGE SCALE GENOMIC DNA]</scope>
    <source>
        <strain evidence="1 2">DSM 4813</strain>
    </source>
</reference>
<evidence type="ECO:0000313" key="2">
    <source>
        <dbReference type="Proteomes" id="UP000315389"/>
    </source>
</evidence>
<gene>
    <name evidence="1" type="ORF">FB461_2112</name>
</gene>
<organism evidence="1 2">
    <name type="scientific">Rarobacter faecitabidus</name>
    <dbReference type="NCBI Taxonomy" id="13243"/>
    <lineage>
        <taxon>Bacteria</taxon>
        <taxon>Bacillati</taxon>
        <taxon>Actinomycetota</taxon>
        <taxon>Actinomycetes</taxon>
        <taxon>Micrococcales</taxon>
        <taxon>Rarobacteraceae</taxon>
        <taxon>Rarobacter</taxon>
    </lineage>
</organism>
<accession>A0A542ZAK9</accession>
<protein>
    <submittedName>
        <fullName evidence="1">Uncharacterized protein</fullName>
    </submittedName>
</protein>
<dbReference type="Proteomes" id="UP000315389">
    <property type="component" value="Unassembled WGS sequence"/>
</dbReference>
<dbReference type="EMBL" id="VFOS01000004">
    <property type="protein sequence ID" value="TQL57378.1"/>
    <property type="molecule type" value="Genomic_DNA"/>
</dbReference>
<comment type="caution">
    <text evidence="1">The sequence shown here is derived from an EMBL/GenBank/DDBJ whole genome shotgun (WGS) entry which is preliminary data.</text>
</comment>